<protein>
    <submittedName>
        <fullName evidence="2">Uncharacterized protein</fullName>
    </submittedName>
</protein>
<evidence type="ECO:0000313" key="3">
    <source>
        <dbReference type="Proteomes" id="UP000014062"/>
    </source>
</evidence>
<dbReference type="Proteomes" id="UP000014062">
    <property type="component" value="Chromosome"/>
</dbReference>
<accession>A0A7U9HAX8</accession>
<dbReference type="AlphaFoldDB" id="A0A7U9HAX8"/>
<gene>
    <name evidence="2" type="ORF">SLI_2996</name>
</gene>
<proteinExistence type="predicted"/>
<name>A0A7U9HAX8_STRLI</name>
<evidence type="ECO:0000256" key="1">
    <source>
        <dbReference type="SAM" id="MobiDB-lite"/>
    </source>
</evidence>
<reference evidence="3" key="1">
    <citation type="journal article" date="2013" name="Genome Biol. Evol.">
        <title>The genome sequence of Streptomyces lividans 66 reveals a novel tRNA-dependent peptide biosynthetic system within a metal-related genomic island.</title>
        <authorList>
            <person name="Cruz-Morales P."/>
            <person name="Vijgenboom E."/>
            <person name="Iruegas-Bocardo F."/>
            <person name="Girard G."/>
            <person name="Yanez-Guerra L.A."/>
            <person name="Ramos-Aboites H.E."/>
            <person name="Pernodet J.L."/>
            <person name="Anne J."/>
            <person name="van Wezel G.P."/>
            <person name="Barona-Gomez F."/>
        </authorList>
    </citation>
    <scope>NUCLEOTIDE SEQUENCE [LARGE SCALE GENOMIC DNA]</scope>
    <source>
        <strain evidence="3">1326</strain>
    </source>
</reference>
<evidence type="ECO:0000313" key="2">
    <source>
        <dbReference type="EMBL" id="EOY47710.1"/>
    </source>
</evidence>
<organism evidence="2 3">
    <name type="scientific">Streptomyces lividans 1326</name>
    <dbReference type="NCBI Taxonomy" id="1200984"/>
    <lineage>
        <taxon>Bacteria</taxon>
        <taxon>Bacillati</taxon>
        <taxon>Actinomycetota</taxon>
        <taxon>Actinomycetes</taxon>
        <taxon>Kitasatosporales</taxon>
        <taxon>Streptomycetaceae</taxon>
        <taxon>Streptomyces</taxon>
    </lineage>
</organism>
<feature type="region of interest" description="Disordered" evidence="1">
    <location>
        <begin position="39"/>
        <end position="61"/>
    </location>
</feature>
<sequence>MVAVGHGLPAKMSVDELEPRAFCAPVGVAGAFLELGDEHLRPVGGHGHKAPPDPRGSTTSA</sequence>
<dbReference type="EMBL" id="CM001889">
    <property type="protein sequence ID" value="EOY47710.1"/>
    <property type="molecule type" value="Genomic_DNA"/>
</dbReference>